<dbReference type="AlphaFoldDB" id="A0A8T0I3P4"/>
<feature type="domain" description="DUF7803" evidence="1">
    <location>
        <begin position="2"/>
        <end position="167"/>
    </location>
</feature>
<dbReference type="PANTHER" id="PTHR36047">
    <property type="entry name" value="OS01G0191000 PROTEIN"/>
    <property type="match status" value="1"/>
</dbReference>
<accession>A0A8T0I3P4</accession>
<proteinExistence type="predicted"/>
<name>A0A8T0I3P4_CERPU</name>
<dbReference type="Pfam" id="PF25086">
    <property type="entry name" value="DUF7803"/>
    <property type="match status" value="1"/>
</dbReference>
<comment type="caution">
    <text evidence="2">The sequence shown here is derived from an EMBL/GenBank/DDBJ whole genome shotgun (WGS) entry which is preliminary data.</text>
</comment>
<evidence type="ECO:0000313" key="2">
    <source>
        <dbReference type="EMBL" id="KAG0577637.1"/>
    </source>
</evidence>
<keyword evidence="3" id="KW-1185">Reference proteome</keyword>
<organism evidence="2 3">
    <name type="scientific">Ceratodon purpureus</name>
    <name type="common">Fire moss</name>
    <name type="synonym">Dicranum purpureum</name>
    <dbReference type="NCBI Taxonomy" id="3225"/>
    <lineage>
        <taxon>Eukaryota</taxon>
        <taxon>Viridiplantae</taxon>
        <taxon>Streptophyta</taxon>
        <taxon>Embryophyta</taxon>
        <taxon>Bryophyta</taxon>
        <taxon>Bryophytina</taxon>
        <taxon>Bryopsida</taxon>
        <taxon>Dicranidae</taxon>
        <taxon>Pseudoditrichales</taxon>
        <taxon>Ditrichaceae</taxon>
        <taxon>Ceratodon</taxon>
    </lineage>
</organism>
<dbReference type="EMBL" id="CM026425">
    <property type="protein sequence ID" value="KAG0577637.1"/>
    <property type="molecule type" value="Genomic_DNA"/>
</dbReference>
<gene>
    <name evidence="2" type="ORF">KC19_5G169000</name>
</gene>
<evidence type="ECO:0000259" key="1">
    <source>
        <dbReference type="Pfam" id="PF25086"/>
    </source>
</evidence>
<sequence length="167" mass="19483">MTEETILTGDDLMMGPPSPFVPPELASHVLDGVESCSTSLRRLFHCLHVNDIEPFCQDHIILYRRCSEQRDTEIRKRIQDAEKKLATTMPEEEARERQAQLKAEAELLERRMILASGVEGVEGFRQRWSIHGRLYDTNKRIESIDLGLESRVKQEPQPEHSKSWWKW</sequence>
<dbReference type="OrthoDB" id="1884014at2759"/>
<evidence type="ECO:0000313" key="3">
    <source>
        <dbReference type="Proteomes" id="UP000822688"/>
    </source>
</evidence>
<dbReference type="InterPro" id="IPR056705">
    <property type="entry name" value="DUF7803"/>
</dbReference>
<dbReference type="PANTHER" id="PTHR36047:SF1">
    <property type="entry name" value="OS01G0191000 PROTEIN"/>
    <property type="match status" value="1"/>
</dbReference>
<reference evidence="2" key="1">
    <citation type="submission" date="2020-06" db="EMBL/GenBank/DDBJ databases">
        <title>WGS assembly of Ceratodon purpureus strain R40.</title>
        <authorList>
            <person name="Carey S.B."/>
            <person name="Jenkins J."/>
            <person name="Shu S."/>
            <person name="Lovell J.T."/>
            <person name="Sreedasyam A."/>
            <person name="Maumus F."/>
            <person name="Tiley G.P."/>
            <person name="Fernandez-Pozo N."/>
            <person name="Barry K."/>
            <person name="Chen C."/>
            <person name="Wang M."/>
            <person name="Lipzen A."/>
            <person name="Daum C."/>
            <person name="Saski C.A."/>
            <person name="Payton A.C."/>
            <person name="Mcbreen J.C."/>
            <person name="Conrad R.E."/>
            <person name="Kollar L.M."/>
            <person name="Olsson S."/>
            <person name="Huttunen S."/>
            <person name="Landis J.B."/>
            <person name="Wickett N.J."/>
            <person name="Johnson M.G."/>
            <person name="Rensing S.A."/>
            <person name="Grimwood J."/>
            <person name="Schmutz J."/>
            <person name="Mcdaniel S.F."/>
        </authorList>
    </citation>
    <scope>NUCLEOTIDE SEQUENCE</scope>
    <source>
        <strain evidence="2">R40</strain>
    </source>
</reference>
<protein>
    <recommendedName>
        <fullName evidence="1">DUF7803 domain-containing protein</fullName>
    </recommendedName>
</protein>
<dbReference type="Proteomes" id="UP000822688">
    <property type="component" value="Chromosome 5"/>
</dbReference>